<dbReference type="SUPFAM" id="SSF52047">
    <property type="entry name" value="RNI-like"/>
    <property type="match status" value="1"/>
</dbReference>
<dbReference type="Gene3D" id="3.80.10.10">
    <property type="entry name" value="Ribonuclease Inhibitor"/>
    <property type="match status" value="1"/>
</dbReference>
<sequence>MIKKVRIGTEEMDSEEINRRFPAVRLNVPCSAKCGVGGEDGVSISTSVCHTFENLSRWNYVLWHVGLQLRELRGPGKLSLVQAAYRGRGGSMLQARSRHARILIRVLLVQYRCVESLHVEDALEEGSGLGEFRECVVSTFRENTSLRTLILGSLFSEYRSIREELFGAIASMTNLCELAVLGSAAGPSVVLEAVCKLLVDTTCLVTLTIPRLVFDDGSGTRLTAALRRNKTVQNLSLHVSVMHSYMQSGIPRFSHFLANSKQLTSLSVEGVDTVPVSTFEDIKCIVAPCRIRGNLQKLRLTGFLLSAPCSCLFAALVYGKEGCLKSLDIAGCRWRPKSRLQRTRDAGPSDGEQVGRSTMAHRSCHRTQAFGRSARVRLSFLALRLEGLEPEDLRLLLNTALTVEPLKTISLIERLCRMIRETGMSGRVSIEDAYIIDSSGLNDLRGYPEALSKVSIRSFPWQTPRTFKTAVHLACSWYQVTVLTVSLAQSILLNVDTALSLTGCDDPDLSRSLRLASQPYSLLLDMIFKNVATQSLRLNALRMGKDNLRFFVAGVVASKSLCELAFVSCDPAENDTFLGLLAPMFHQNKTISYMRLLESTDCTGDDRLTVENVIGRNIGHLTCAAHYFVGKDYSSRCDAALAVVFARLRSRLSATPRP</sequence>
<evidence type="ECO:0008006" key="3">
    <source>
        <dbReference type="Google" id="ProtNLM"/>
    </source>
</evidence>
<dbReference type="Proteomes" id="UP000821837">
    <property type="component" value="Unassembled WGS sequence"/>
</dbReference>
<evidence type="ECO:0000313" key="1">
    <source>
        <dbReference type="EMBL" id="KAH7943684.1"/>
    </source>
</evidence>
<dbReference type="InterPro" id="IPR032675">
    <property type="entry name" value="LRR_dom_sf"/>
</dbReference>
<protein>
    <recommendedName>
        <fullName evidence="3">Nlr family card domain protein</fullName>
    </recommendedName>
</protein>
<evidence type="ECO:0000313" key="2">
    <source>
        <dbReference type="Proteomes" id="UP000821837"/>
    </source>
</evidence>
<keyword evidence="2" id="KW-1185">Reference proteome</keyword>
<proteinExistence type="predicted"/>
<comment type="caution">
    <text evidence="1">The sequence shown here is derived from an EMBL/GenBank/DDBJ whole genome shotgun (WGS) entry which is preliminary data.</text>
</comment>
<accession>A0A9D4PIZ3</accession>
<reference evidence="1" key="2">
    <citation type="submission" date="2021-09" db="EMBL/GenBank/DDBJ databases">
        <authorList>
            <person name="Jia N."/>
            <person name="Wang J."/>
            <person name="Shi W."/>
            <person name="Du L."/>
            <person name="Sun Y."/>
            <person name="Zhan W."/>
            <person name="Jiang J."/>
            <person name="Wang Q."/>
            <person name="Zhang B."/>
            <person name="Ji P."/>
            <person name="Sakyi L.B."/>
            <person name="Cui X."/>
            <person name="Yuan T."/>
            <person name="Jiang B."/>
            <person name="Yang W."/>
            <person name="Lam T.T.-Y."/>
            <person name="Chang Q."/>
            <person name="Ding S."/>
            <person name="Wang X."/>
            <person name="Zhu J."/>
            <person name="Ruan X."/>
            <person name="Zhao L."/>
            <person name="Wei J."/>
            <person name="Que T."/>
            <person name="Du C."/>
            <person name="Cheng J."/>
            <person name="Dai P."/>
            <person name="Han X."/>
            <person name="Huang E."/>
            <person name="Gao Y."/>
            <person name="Liu J."/>
            <person name="Shao H."/>
            <person name="Ye R."/>
            <person name="Li L."/>
            <person name="Wei W."/>
            <person name="Wang X."/>
            <person name="Wang C."/>
            <person name="Huo Q."/>
            <person name="Li W."/>
            <person name="Guo W."/>
            <person name="Chen H."/>
            <person name="Chen S."/>
            <person name="Zhou L."/>
            <person name="Zhou L."/>
            <person name="Ni X."/>
            <person name="Tian J."/>
            <person name="Zhou Y."/>
            <person name="Sheng Y."/>
            <person name="Liu T."/>
            <person name="Pan Y."/>
            <person name="Xia L."/>
            <person name="Li J."/>
            <person name="Zhao F."/>
            <person name="Cao W."/>
        </authorList>
    </citation>
    <scope>NUCLEOTIDE SEQUENCE</scope>
    <source>
        <strain evidence="1">Rsan-2018</strain>
        <tissue evidence="1">Larvae</tissue>
    </source>
</reference>
<dbReference type="AlphaFoldDB" id="A0A9D4PIZ3"/>
<organism evidence="1 2">
    <name type="scientific">Rhipicephalus sanguineus</name>
    <name type="common">Brown dog tick</name>
    <name type="synonym">Ixodes sanguineus</name>
    <dbReference type="NCBI Taxonomy" id="34632"/>
    <lineage>
        <taxon>Eukaryota</taxon>
        <taxon>Metazoa</taxon>
        <taxon>Ecdysozoa</taxon>
        <taxon>Arthropoda</taxon>
        <taxon>Chelicerata</taxon>
        <taxon>Arachnida</taxon>
        <taxon>Acari</taxon>
        <taxon>Parasitiformes</taxon>
        <taxon>Ixodida</taxon>
        <taxon>Ixodoidea</taxon>
        <taxon>Ixodidae</taxon>
        <taxon>Rhipicephalinae</taxon>
        <taxon>Rhipicephalus</taxon>
        <taxon>Rhipicephalus</taxon>
    </lineage>
</organism>
<dbReference type="VEuPathDB" id="VectorBase:RSAN_042673"/>
<dbReference type="EMBL" id="JABSTV010001253">
    <property type="protein sequence ID" value="KAH7943684.1"/>
    <property type="molecule type" value="Genomic_DNA"/>
</dbReference>
<name>A0A9D4PIZ3_RHISA</name>
<reference evidence="1" key="1">
    <citation type="journal article" date="2020" name="Cell">
        <title>Large-Scale Comparative Analyses of Tick Genomes Elucidate Their Genetic Diversity and Vector Capacities.</title>
        <authorList>
            <consortium name="Tick Genome and Microbiome Consortium (TIGMIC)"/>
            <person name="Jia N."/>
            <person name="Wang J."/>
            <person name="Shi W."/>
            <person name="Du L."/>
            <person name="Sun Y."/>
            <person name="Zhan W."/>
            <person name="Jiang J.F."/>
            <person name="Wang Q."/>
            <person name="Zhang B."/>
            <person name="Ji P."/>
            <person name="Bell-Sakyi L."/>
            <person name="Cui X.M."/>
            <person name="Yuan T.T."/>
            <person name="Jiang B.G."/>
            <person name="Yang W.F."/>
            <person name="Lam T.T."/>
            <person name="Chang Q.C."/>
            <person name="Ding S.J."/>
            <person name="Wang X.J."/>
            <person name="Zhu J.G."/>
            <person name="Ruan X.D."/>
            <person name="Zhao L."/>
            <person name="Wei J.T."/>
            <person name="Ye R.Z."/>
            <person name="Que T.C."/>
            <person name="Du C.H."/>
            <person name="Zhou Y.H."/>
            <person name="Cheng J.X."/>
            <person name="Dai P.F."/>
            <person name="Guo W.B."/>
            <person name="Han X.H."/>
            <person name="Huang E.J."/>
            <person name="Li L.F."/>
            <person name="Wei W."/>
            <person name="Gao Y.C."/>
            <person name="Liu J.Z."/>
            <person name="Shao H.Z."/>
            <person name="Wang X."/>
            <person name="Wang C.C."/>
            <person name="Yang T.C."/>
            <person name="Huo Q.B."/>
            <person name="Li W."/>
            <person name="Chen H.Y."/>
            <person name="Chen S.E."/>
            <person name="Zhou L.G."/>
            <person name="Ni X.B."/>
            <person name="Tian J.H."/>
            <person name="Sheng Y."/>
            <person name="Liu T."/>
            <person name="Pan Y.S."/>
            <person name="Xia L.Y."/>
            <person name="Li J."/>
            <person name="Zhao F."/>
            <person name="Cao W.C."/>
        </authorList>
    </citation>
    <scope>NUCLEOTIDE SEQUENCE</scope>
    <source>
        <strain evidence="1">Rsan-2018</strain>
    </source>
</reference>
<gene>
    <name evidence="1" type="ORF">HPB52_009994</name>
</gene>